<dbReference type="AlphaFoldDB" id="A0A7K1KPC7"/>
<gene>
    <name evidence="3" type="ORF">GKC30_08915</name>
</gene>
<feature type="signal peptide" evidence="2">
    <location>
        <begin position="1"/>
        <end position="25"/>
    </location>
</feature>
<dbReference type="InterPro" id="IPR013517">
    <property type="entry name" value="FG-GAP"/>
</dbReference>
<feature type="chain" id="PRO_5029449281" evidence="2">
    <location>
        <begin position="26"/>
        <end position="558"/>
    </location>
</feature>
<dbReference type="InterPro" id="IPR028994">
    <property type="entry name" value="Integrin_alpha_N"/>
</dbReference>
<evidence type="ECO:0000313" key="3">
    <source>
        <dbReference type="EMBL" id="MUM77752.1"/>
    </source>
</evidence>
<protein>
    <submittedName>
        <fullName evidence="3">VCBS repeat-containing protein</fullName>
    </submittedName>
</protein>
<keyword evidence="1 2" id="KW-0732">Signal</keyword>
<dbReference type="Pfam" id="PF13517">
    <property type="entry name" value="FG-GAP_3"/>
    <property type="match status" value="1"/>
</dbReference>
<dbReference type="EMBL" id="WODC01000005">
    <property type="protein sequence ID" value="MUM77752.1"/>
    <property type="molecule type" value="Genomic_DNA"/>
</dbReference>
<organism evidence="3 4">
    <name type="scientific">Pseudodesulfovibrio alkaliphilus</name>
    <dbReference type="NCBI Taxonomy" id="2661613"/>
    <lineage>
        <taxon>Bacteria</taxon>
        <taxon>Pseudomonadati</taxon>
        <taxon>Thermodesulfobacteriota</taxon>
        <taxon>Desulfovibrionia</taxon>
        <taxon>Desulfovibrionales</taxon>
        <taxon>Desulfovibrionaceae</taxon>
    </lineage>
</organism>
<sequence>MLIRRFAALTFALFAILFASAPALAQSAKKFAVFPFAYTGPQKYAYFPQALQSSLSSSLEWGGHVVPAGVTAIEGVATPRNRADMVNALRTTGLDYVVTGTISILDREATLSMMALGADGGYWENKGQMDINQITSWLDAQSRSVMGDVFRRPGYSTSEVVARTSDIQDGVANPTEPVNTQFLMAEDDQYRPDTLNPQFRYEGGAETEGRWRSQTLRFLSTSMVVADGSGDGQNEVFILHKTGIGAYRYEDGRLRHLDTLELTPSTLYLRLEAADLDRDGVPELIIGTYQTQGRSAFLAPDGWPKSHILSFKGGKFQFLVKDYGRFLGVLRMPPAYTPILAAQDKGTRYLFSQRINEAYLKGNTIELGQTIPSPEFGTIYSMAYLPDEFGFKYVVLDDSHRIKVYSQTMERLSSTGDDTYNSSGIGIATSDRPVGMGPGKVDGVISSYNVPFRMVVSSLSQKGKYELLVNKDLSVAAQVFERFKYYSQGEIHALTWDGVGMALSWKTRRIKGQVADIAVADLNNDGNRQLCVLLNTFPGGMGFSNRQTVVMAYDLNTQ</sequence>
<dbReference type="Proteomes" id="UP000461162">
    <property type="component" value="Unassembled WGS sequence"/>
</dbReference>
<keyword evidence="4" id="KW-1185">Reference proteome</keyword>
<name>A0A7K1KPC7_9BACT</name>
<reference evidence="3 4" key="1">
    <citation type="submission" date="2019-11" db="EMBL/GenBank/DDBJ databases">
        <title>Pseudodesulfovibrio alkaliphilus, sp. nov., an alkaliphilic sulfate-reducing bacteria from mud volcano of Taman peninsula, Russia.</title>
        <authorList>
            <person name="Frolova A."/>
            <person name="Merkel A.Y."/>
            <person name="Slobodkin A.I."/>
        </authorList>
    </citation>
    <scope>NUCLEOTIDE SEQUENCE [LARGE SCALE GENOMIC DNA]</scope>
    <source>
        <strain evidence="3 4">F-1</strain>
    </source>
</reference>
<evidence type="ECO:0000256" key="1">
    <source>
        <dbReference type="ARBA" id="ARBA00022729"/>
    </source>
</evidence>
<dbReference type="SUPFAM" id="SSF69318">
    <property type="entry name" value="Integrin alpha N-terminal domain"/>
    <property type="match status" value="1"/>
</dbReference>
<dbReference type="RefSeq" id="WP_155934230.1">
    <property type="nucleotide sequence ID" value="NZ_WODC01000005.1"/>
</dbReference>
<evidence type="ECO:0000256" key="2">
    <source>
        <dbReference type="SAM" id="SignalP"/>
    </source>
</evidence>
<accession>A0A7K1KPC7</accession>
<proteinExistence type="predicted"/>
<evidence type="ECO:0000313" key="4">
    <source>
        <dbReference type="Proteomes" id="UP000461162"/>
    </source>
</evidence>
<comment type="caution">
    <text evidence="3">The sequence shown here is derived from an EMBL/GenBank/DDBJ whole genome shotgun (WGS) entry which is preliminary data.</text>
</comment>